<feature type="domain" description="AVL9/DENND6" evidence="1">
    <location>
        <begin position="7"/>
        <end position="189"/>
    </location>
</feature>
<reference evidence="2" key="1">
    <citation type="submission" date="2015-04" db="EMBL/GenBank/DDBJ databases">
        <title>The genome sequence of the plant pathogenic Rhizarian Plasmodiophora brassicae reveals insights in its biotrophic life cycle and the origin of chitin synthesis.</title>
        <authorList>
            <person name="Schwelm A."/>
            <person name="Fogelqvist J."/>
            <person name="Knaust A."/>
            <person name="Julke S."/>
            <person name="Lilja T."/>
            <person name="Dhandapani V."/>
            <person name="Bonilla-Rosso G."/>
            <person name="Karlsson M."/>
            <person name="Shevchenko A."/>
            <person name="Choi S.R."/>
            <person name="Kim H.G."/>
            <person name="Park J.Y."/>
            <person name="Lim Y.P."/>
            <person name="Ludwig-Muller J."/>
            <person name="Dixelius C."/>
        </authorList>
    </citation>
    <scope>NUCLEOTIDE SEQUENCE</scope>
    <source>
        <tissue evidence="2">Potato root galls</tissue>
    </source>
</reference>
<dbReference type="InterPro" id="IPR018307">
    <property type="entry name" value="ABL9/DENND6_dom"/>
</dbReference>
<protein>
    <recommendedName>
        <fullName evidence="1">AVL9/DENND6 domain-containing protein</fullName>
    </recommendedName>
</protein>
<dbReference type="Pfam" id="PF09794">
    <property type="entry name" value="Avl9"/>
    <property type="match status" value="1"/>
</dbReference>
<dbReference type="PANTHER" id="PTHR31017">
    <property type="entry name" value="LATE SECRETORY PATHWAY PROTEIN AVL9-RELATED"/>
    <property type="match status" value="1"/>
</dbReference>
<dbReference type="PANTHER" id="PTHR31017:SF1">
    <property type="entry name" value="LATE SECRETORY PATHWAY PROTEIN AVL9 HOMOLOG"/>
    <property type="match status" value="1"/>
</dbReference>
<dbReference type="GO" id="GO:0005737">
    <property type="term" value="C:cytoplasm"/>
    <property type="evidence" value="ECO:0007669"/>
    <property type="project" value="TreeGrafter"/>
</dbReference>
<dbReference type="InterPro" id="IPR051731">
    <property type="entry name" value="DENND11/AVL9_GEFs"/>
</dbReference>
<dbReference type="AlphaFoldDB" id="A0A0H5QSH1"/>
<sequence length="411" mass="45857">MPIHDIICAVVRFDHDRGPVVDQILPDRIPETYPHLAEIMPQFVLPDRIHRQNIDFVYFVGESASDSDRQIAGVSCFRQIASAEDSRGWVQRSLAVMIVLDHGAHVSPHMFPLIQGMMSRPARLFFERPSHDDVLPDLYETVNVALSKMELPVAVPFQPRLKTLLTTMPVELLTVIKACDAGGCVSIFSDSSLHLLTSTVLAISTAVSSHTCTYPYVPITLIDDILAASKHVLFGTNNQTIANNSRINVAWNIDTRFMRIETGAWDDILRLTPSDQRFARLLSSDPDNFHTLIQQYRRHLQNLISLRLRNSTLSAELEDALDDYNPIWAGLSYGFLEHGNTEPDQDEYTHPCRGTAVDHAWNSIAERTQSLSGHAQNGAAMASSAIASFVGTISQPWATSKWKTEPCNGEQ</sequence>
<accession>A0A0H5QSH1</accession>
<evidence type="ECO:0000313" key="2">
    <source>
        <dbReference type="EMBL" id="CRZ04895.1"/>
    </source>
</evidence>
<organism evidence="2">
    <name type="scientific">Spongospora subterranea</name>
    <dbReference type="NCBI Taxonomy" id="70186"/>
    <lineage>
        <taxon>Eukaryota</taxon>
        <taxon>Sar</taxon>
        <taxon>Rhizaria</taxon>
        <taxon>Endomyxa</taxon>
        <taxon>Phytomyxea</taxon>
        <taxon>Plasmodiophorida</taxon>
        <taxon>Plasmodiophoridae</taxon>
        <taxon>Spongospora</taxon>
    </lineage>
</organism>
<name>A0A0H5QSH1_9EUKA</name>
<proteinExistence type="predicted"/>
<dbReference type="EMBL" id="HACM01004453">
    <property type="protein sequence ID" value="CRZ04895.1"/>
    <property type="molecule type" value="Transcribed_RNA"/>
</dbReference>
<evidence type="ECO:0000259" key="1">
    <source>
        <dbReference type="Pfam" id="PF09794"/>
    </source>
</evidence>